<reference evidence="2" key="1">
    <citation type="journal article" date="2022" name="Int. J. Mol. Sci.">
        <title>Draft Genome of Tanacetum Coccineum: Genomic Comparison of Closely Related Tanacetum-Family Plants.</title>
        <authorList>
            <person name="Yamashiro T."/>
            <person name="Shiraishi A."/>
            <person name="Nakayama K."/>
            <person name="Satake H."/>
        </authorList>
    </citation>
    <scope>NUCLEOTIDE SEQUENCE</scope>
</reference>
<evidence type="ECO:0000313" key="2">
    <source>
        <dbReference type="EMBL" id="GJT05323.1"/>
    </source>
</evidence>
<evidence type="ECO:0000313" key="3">
    <source>
        <dbReference type="Proteomes" id="UP001151760"/>
    </source>
</evidence>
<organism evidence="2 3">
    <name type="scientific">Tanacetum coccineum</name>
    <dbReference type="NCBI Taxonomy" id="301880"/>
    <lineage>
        <taxon>Eukaryota</taxon>
        <taxon>Viridiplantae</taxon>
        <taxon>Streptophyta</taxon>
        <taxon>Embryophyta</taxon>
        <taxon>Tracheophyta</taxon>
        <taxon>Spermatophyta</taxon>
        <taxon>Magnoliopsida</taxon>
        <taxon>eudicotyledons</taxon>
        <taxon>Gunneridae</taxon>
        <taxon>Pentapetalae</taxon>
        <taxon>asterids</taxon>
        <taxon>campanulids</taxon>
        <taxon>Asterales</taxon>
        <taxon>Asteraceae</taxon>
        <taxon>Asteroideae</taxon>
        <taxon>Anthemideae</taxon>
        <taxon>Anthemidinae</taxon>
        <taxon>Tanacetum</taxon>
    </lineage>
</organism>
<dbReference type="EMBL" id="BQNB010012578">
    <property type="protein sequence ID" value="GJT05323.1"/>
    <property type="molecule type" value="Genomic_DNA"/>
</dbReference>
<comment type="caution">
    <text evidence="2">The sequence shown here is derived from an EMBL/GenBank/DDBJ whole genome shotgun (WGS) entry which is preliminary data.</text>
</comment>
<sequence length="275" mass="30269">MGLHIAQEIESIGFSAYWAESVRQIPDKGDLSAYWIGILSAGYLLSATPSYTSIRDLMLRLCHRLITCSIAGRGQAPKKVTVTDLFYLRGMDVGSVNIPYLLARYLRLFASGMKHGVMISWDLLVIDMAELVRLQICVELDDTWAWVALGPERQQVATAGTPKASEDAPVSHEGAPAIPAPVQAPQPLPPVAGQLRLCLRDDESGWGQNKPGRPRCKEIDDVGKVSTVWKSRSVGVLKLQDGCSIHILAHKLNLENLPSKMLREFLILILLNSSF</sequence>
<evidence type="ECO:0000256" key="1">
    <source>
        <dbReference type="SAM" id="MobiDB-lite"/>
    </source>
</evidence>
<accession>A0ABQ5AVH5</accession>
<protein>
    <submittedName>
        <fullName evidence="2">Uncharacterized protein</fullName>
    </submittedName>
</protein>
<keyword evidence="3" id="KW-1185">Reference proteome</keyword>
<name>A0ABQ5AVH5_9ASTR</name>
<dbReference type="Proteomes" id="UP001151760">
    <property type="component" value="Unassembled WGS sequence"/>
</dbReference>
<reference evidence="2" key="2">
    <citation type="submission" date="2022-01" db="EMBL/GenBank/DDBJ databases">
        <authorList>
            <person name="Yamashiro T."/>
            <person name="Shiraishi A."/>
            <person name="Satake H."/>
            <person name="Nakayama K."/>
        </authorList>
    </citation>
    <scope>NUCLEOTIDE SEQUENCE</scope>
</reference>
<gene>
    <name evidence="2" type="ORF">Tco_0839785</name>
</gene>
<feature type="region of interest" description="Disordered" evidence="1">
    <location>
        <begin position="157"/>
        <end position="183"/>
    </location>
</feature>
<proteinExistence type="predicted"/>